<dbReference type="InterPro" id="IPR001375">
    <property type="entry name" value="Peptidase_S9_cat"/>
</dbReference>
<dbReference type="Pfam" id="PF00326">
    <property type="entry name" value="Peptidase_S9"/>
    <property type="match status" value="1"/>
</dbReference>
<keyword evidence="2" id="KW-0175">Coiled coil</keyword>
<evidence type="ECO:0000313" key="5">
    <source>
        <dbReference type="EMBL" id="TLD70956.1"/>
    </source>
</evidence>
<dbReference type="InterPro" id="IPR029058">
    <property type="entry name" value="AB_hydrolase_fold"/>
</dbReference>
<evidence type="ECO:0000256" key="1">
    <source>
        <dbReference type="ARBA" id="ARBA00022729"/>
    </source>
</evidence>
<feature type="signal peptide" evidence="3">
    <location>
        <begin position="1"/>
        <end position="17"/>
    </location>
</feature>
<dbReference type="PANTHER" id="PTHR43037">
    <property type="entry name" value="UNNAMED PRODUCT-RELATED"/>
    <property type="match status" value="1"/>
</dbReference>
<dbReference type="InterPro" id="IPR050955">
    <property type="entry name" value="Plant_Biomass_Hydrol_Est"/>
</dbReference>
<comment type="caution">
    <text evidence="5">The sequence shown here is derived from an EMBL/GenBank/DDBJ whole genome shotgun (WGS) entry which is preliminary data.</text>
</comment>
<dbReference type="GO" id="GO:0006508">
    <property type="term" value="P:proteolysis"/>
    <property type="evidence" value="ECO:0007669"/>
    <property type="project" value="InterPro"/>
</dbReference>
<evidence type="ECO:0000259" key="4">
    <source>
        <dbReference type="Pfam" id="PF00326"/>
    </source>
</evidence>
<dbReference type="AlphaFoldDB" id="A0A5R8KF80"/>
<dbReference type="RefSeq" id="WP_138085785.1">
    <property type="nucleotide sequence ID" value="NZ_VAUV01000006.1"/>
</dbReference>
<dbReference type="PANTHER" id="PTHR43037:SF1">
    <property type="entry name" value="BLL1128 PROTEIN"/>
    <property type="match status" value="1"/>
</dbReference>
<feature type="coiled-coil region" evidence="2">
    <location>
        <begin position="43"/>
        <end position="73"/>
    </location>
</feature>
<keyword evidence="6" id="KW-1185">Reference proteome</keyword>
<dbReference type="Gene3D" id="3.40.50.1820">
    <property type="entry name" value="alpha/beta hydrolase"/>
    <property type="match status" value="1"/>
</dbReference>
<name>A0A5R8KF80_9BACT</name>
<feature type="chain" id="PRO_5024428713" description="Peptidase S9 prolyl oligopeptidase catalytic domain-containing protein" evidence="3">
    <location>
        <begin position="18"/>
        <end position="676"/>
    </location>
</feature>
<dbReference type="EMBL" id="VAUV01000006">
    <property type="protein sequence ID" value="TLD70956.1"/>
    <property type="molecule type" value="Genomic_DNA"/>
</dbReference>
<proteinExistence type="predicted"/>
<feature type="domain" description="Peptidase S9 prolyl oligopeptidase catalytic" evidence="4">
    <location>
        <begin position="211"/>
        <end position="346"/>
    </location>
</feature>
<accession>A0A5R8KF80</accession>
<protein>
    <recommendedName>
        <fullName evidence="4">Peptidase S9 prolyl oligopeptidase catalytic domain-containing protein</fullName>
    </recommendedName>
</protein>
<organism evidence="5 6">
    <name type="scientific">Phragmitibacter flavus</name>
    <dbReference type="NCBI Taxonomy" id="2576071"/>
    <lineage>
        <taxon>Bacteria</taxon>
        <taxon>Pseudomonadati</taxon>
        <taxon>Verrucomicrobiota</taxon>
        <taxon>Verrucomicrobiia</taxon>
        <taxon>Verrucomicrobiales</taxon>
        <taxon>Verrucomicrobiaceae</taxon>
        <taxon>Phragmitibacter</taxon>
    </lineage>
</organism>
<dbReference type="SUPFAM" id="SSF53474">
    <property type="entry name" value="alpha/beta-Hydrolases"/>
    <property type="match status" value="1"/>
</dbReference>
<gene>
    <name evidence="5" type="ORF">FEM03_08535</name>
</gene>
<dbReference type="GO" id="GO:0008236">
    <property type="term" value="F:serine-type peptidase activity"/>
    <property type="evidence" value="ECO:0007669"/>
    <property type="project" value="InterPro"/>
</dbReference>
<sequence>MRLTLLSLILMLGTALGQTPSPTPAPAVRPIPPPGIEVPQADKDTLKKGLEELQQLIDQARKAQAKHPQLNDLLPDIQIFHKSVDWALAGNEFFKPEDIKAAHEQIAEGKKRALAFKDGQNPWTTQKGFVVRAYQSKIDGSIQPYGMSIPANYNGAKSRLDFWLRGRAEKATELGFLDDRSKRPGPINPANVLVLHPYGRYCCANKMAGETDLFEAYAHAKKFYHFDENRLNIRGFSMGGAATWQFATHFPSFWCAATPGAGFSETPEFLKLTPEQLAATPSYQKKLWHLYNASDYALNLSNVPTIAYSGEIDGQKQAADVMSREMQKENLDLLHLIGPKTAHKIHPDSLAEIESRLTDITAKGRDRAPRNLSFTTFSLRYHQSHWITLDGLKEHWQRARVDAQIPHNLNTGIDIKTENITALTIDFAPGQCPLDLFVAPTIIIDGTSLKAGRIKSDRSFKVSLQQRDGVWQKADITSPDTTPTLSKNHGLQGPIDDAFWSSFVFVTPTGQPTHPAPGEWVTSELQRAIREWRKQFRGDAPQIADTDLKDEHIVNSNLILWGDPSSNAIIKKIADKLPVKWTEKGIVLNGKTYAKDQHVPVVIFPNPLNPARYVVLNSSFTYREEDYLNNARQVPKLPDWAVVNLSEKPDATKPGKIVDAGFFDEQWKYKSANENP</sequence>
<evidence type="ECO:0000313" key="6">
    <source>
        <dbReference type="Proteomes" id="UP000306196"/>
    </source>
</evidence>
<evidence type="ECO:0000256" key="3">
    <source>
        <dbReference type="SAM" id="SignalP"/>
    </source>
</evidence>
<reference evidence="5 6" key="1">
    <citation type="submission" date="2019-05" db="EMBL/GenBank/DDBJ databases">
        <title>Verrucobacter flavum gen. nov., sp. nov. a new member of the family Verrucomicrobiaceae.</title>
        <authorList>
            <person name="Szuroczki S."/>
            <person name="Abbaszade G."/>
            <person name="Szabo A."/>
            <person name="Felfoldi T."/>
            <person name="Schumann P."/>
            <person name="Boka K."/>
            <person name="Keki Z."/>
            <person name="Toumi M."/>
            <person name="Toth E."/>
        </authorList>
    </citation>
    <scope>NUCLEOTIDE SEQUENCE [LARGE SCALE GENOMIC DNA]</scope>
    <source>
        <strain evidence="5 6">MG-N-17</strain>
    </source>
</reference>
<evidence type="ECO:0000256" key="2">
    <source>
        <dbReference type="SAM" id="Coils"/>
    </source>
</evidence>
<dbReference type="OrthoDB" id="9764953at2"/>
<dbReference type="Proteomes" id="UP000306196">
    <property type="component" value="Unassembled WGS sequence"/>
</dbReference>
<keyword evidence="1 3" id="KW-0732">Signal</keyword>